<dbReference type="Pfam" id="PF13391">
    <property type="entry name" value="HNH_2"/>
    <property type="match status" value="1"/>
</dbReference>
<reference evidence="2" key="1">
    <citation type="submission" date="2020-09" db="EMBL/GenBank/DDBJ databases">
        <title>Pelagicoccus enzymogenes sp. nov. with an EPS production, isolated from marine sediment.</title>
        <authorList>
            <person name="Feng X."/>
        </authorList>
    </citation>
    <scope>NUCLEOTIDE SEQUENCE</scope>
    <source>
        <strain evidence="2">NFK12</strain>
    </source>
</reference>
<dbReference type="AlphaFoldDB" id="A0A927IG08"/>
<keyword evidence="2" id="KW-0540">Nuclease</keyword>
<protein>
    <submittedName>
        <fullName evidence="2">HNH endonuclease</fullName>
    </submittedName>
</protein>
<evidence type="ECO:0000313" key="3">
    <source>
        <dbReference type="Proteomes" id="UP000622317"/>
    </source>
</evidence>
<keyword evidence="2" id="KW-0255">Endonuclease</keyword>
<keyword evidence="3" id="KW-1185">Reference proteome</keyword>
<organism evidence="2 3">
    <name type="scientific">Pelagicoccus enzymogenes</name>
    <dbReference type="NCBI Taxonomy" id="2773457"/>
    <lineage>
        <taxon>Bacteria</taxon>
        <taxon>Pseudomonadati</taxon>
        <taxon>Verrucomicrobiota</taxon>
        <taxon>Opitutia</taxon>
        <taxon>Puniceicoccales</taxon>
        <taxon>Pelagicoccaceae</taxon>
        <taxon>Pelagicoccus</taxon>
    </lineage>
</organism>
<evidence type="ECO:0000313" key="2">
    <source>
        <dbReference type="EMBL" id="MBD5780672.1"/>
    </source>
</evidence>
<accession>A0A927IG08</accession>
<comment type="caution">
    <text evidence="2">The sequence shown here is derived from an EMBL/GenBank/DDBJ whole genome shotgun (WGS) entry which is preliminary data.</text>
</comment>
<evidence type="ECO:0000259" key="1">
    <source>
        <dbReference type="Pfam" id="PF13391"/>
    </source>
</evidence>
<proteinExistence type="predicted"/>
<dbReference type="Proteomes" id="UP000622317">
    <property type="component" value="Unassembled WGS sequence"/>
</dbReference>
<dbReference type="EMBL" id="JACYFG010000036">
    <property type="protein sequence ID" value="MBD5780672.1"/>
    <property type="molecule type" value="Genomic_DNA"/>
</dbReference>
<dbReference type="GO" id="GO:0004519">
    <property type="term" value="F:endonuclease activity"/>
    <property type="evidence" value="ECO:0007669"/>
    <property type="project" value="UniProtKB-KW"/>
</dbReference>
<gene>
    <name evidence="2" type="ORF">IEN85_14320</name>
</gene>
<dbReference type="InterPro" id="IPR003615">
    <property type="entry name" value="HNH_nuc"/>
</dbReference>
<dbReference type="RefSeq" id="WP_191617768.1">
    <property type="nucleotide sequence ID" value="NZ_JACYFG010000036.1"/>
</dbReference>
<feature type="domain" description="HNH nuclease" evidence="1">
    <location>
        <begin position="133"/>
        <end position="183"/>
    </location>
</feature>
<sequence length="238" mass="27287">MKRGRLWTREELLPVINLYCKTPFGRIHQRNPDIIKLAAKLDRSPGSVSYKMANLAALDESLDRAGARNASQLDRDVWSEFFGNIEKHITEIEAPNIDLESTKVGEDRVQETKVRVNQDFFRKTILASYENRCCITGVSHSSLLRASHILPWSKSKKHRLNPRNGLCLNALHDCAFDCGFLTLDPDLIVRVSPKVSKRPTTGDSEMLLRYNGKRIVLPKKFLPDEEFLSWHRINVFKS</sequence>
<name>A0A927IG08_9BACT</name>
<keyword evidence="2" id="KW-0378">Hydrolase</keyword>